<dbReference type="Proteomes" id="UP000515158">
    <property type="component" value="Unplaced"/>
</dbReference>
<reference evidence="4 5" key="1">
    <citation type="submission" date="2025-04" db="UniProtKB">
        <authorList>
            <consortium name="RefSeq"/>
        </authorList>
    </citation>
    <scope>IDENTIFICATION</scope>
    <source>
        <tissue evidence="4 5">Total insect</tissue>
    </source>
</reference>
<name>A0A6P8YJ98_THRPL</name>
<dbReference type="FunFam" id="2.60.40.10:FF:000533">
    <property type="entry name" value="Uncharacterized protein, isoform A"/>
    <property type="match status" value="1"/>
</dbReference>
<feature type="signal peptide" evidence="1">
    <location>
        <begin position="1"/>
        <end position="21"/>
    </location>
</feature>
<dbReference type="RefSeq" id="XP_034239913.1">
    <property type="nucleotide sequence ID" value="XM_034384022.1"/>
</dbReference>
<dbReference type="Pfam" id="PF07686">
    <property type="entry name" value="V-set"/>
    <property type="match status" value="1"/>
</dbReference>
<dbReference type="RefSeq" id="XP_034239917.1">
    <property type="nucleotide sequence ID" value="XM_034384026.1"/>
</dbReference>
<proteinExistence type="predicted"/>
<dbReference type="InterPro" id="IPR037448">
    <property type="entry name" value="Zig-8"/>
</dbReference>
<dbReference type="PANTHER" id="PTHR23279:SF5">
    <property type="entry name" value="DEFECTIVE PROBOSCIS EXTENSION RESPONSE 8, ISOFORM A"/>
    <property type="match status" value="1"/>
</dbReference>
<gene>
    <name evidence="4 5 6 7 8 9" type="primary">LOC117644500</name>
</gene>
<dbReference type="RefSeq" id="XP_034239916.1">
    <property type="nucleotide sequence ID" value="XM_034384025.1"/>
</dbReference>
<evidence type="ECO:0000256" key="1">
    <source>
        <dbReference type="SAM" id="SignalP"/>
    </source>
</evidence>
<dbReference type="InterPro" id="IPR013783">
    <property type="entry name" value="Ig-like_fold"/>
</dbReference>
<dbReference type="Gene3D" id="2.60.40.10">
    <property type="entry name" value="Immunoglobulins"/>
    <property type="match status" value="2"/>
</dbReference>
<feature type="domain" description="Ig-like" evidence="2">
    <location>
        <begin position="143"/>
        <end position="235"/>
    </location>
</feature>
<dbReference type="PANTHER" id="PTHR23279">
    <property type="entry name" value="DEFECTIVE PROBOSCIS EXTENSION RESPONSE DPR -RELATED"/>
    <property type="match status" value="1"/>
</dbReference>
<dbReference type="SUPFAM" id="SSF48726">
    <property type="entry name" value="Immunoglobulin"/>
    <property type="match status" value="2"/>
</dbReference>
<dbReference type="PROSITE" id="PS50835">
    <property type="entry name" value="IG_LIKE"/>
    <property type="match status" value="2"/>
</dbReference>
<keyword evidence="1" id="KW-0732">Signal</keyword>
<dbReference type="AlphaFoldDB" id="A0A6P8YJ98"/>
<evidence type="ECO:0000313" key="9">
    <source>
        <dbReference type="RefSeq" id="XP_034239918.1"/>
    </source>
</evidence>
<dbReference type="RefSeq" id="XP_034239915.1">
    <property type="nucleotide sequence ID" value="XM_034384024.1"/>
</dbReference>
<sequence length="278" mass="30660">MTWTVLLAVLGFIVLHNGAWGTRKFRTDFLQDLPTPGTGPFFDTSVPTNLTGIVGKTAYLNCRVKNLGNRTVSWVRHRDIHLLTVGRYTYTSDQRFEAMHSPHTEDWSLRIRYPQLKDSGLYECQISTTPPMGHPLYLTIVEPETEILGGPELFINKGSTINLTCVVKHSPDPPPTMVWSHNSEEINFDSPRGGISLVTEKGPETSSRLLIQRASPTDSGEYTCDPTGATAATVRVHILNGEHPAAMHHGHAAPCASTPQSLLAFTLAVLAVRVLRVR</sequence>
<evidence type="ECO:0000313" key="4">
    <source>
        <dbReference type="RefSeq" id="XP_034239913.1"/>
    </source>
</evidence>
<dbReference type="InterPro" id="IPR003599">
    <property type="entry name" value="Ig_sub"/>
</dbReference>
<dbReference type="InterPro" id="IPR007110">
    <property type="entry name" value="Ig-like_dom"/>
</dbReference>
<dbReference type="OrthoDB" id="5969816at2759"/>
<feature type="domain" description="Ig-like" evidence="2">
    <location>
        <begin position="40"/>
        <end position="127"/>
    </location>
</feature>
<accession>A0A6P8YJ98</accession>
<dbReference type="GO" id="GO:0050808">
    <property type="term" value="P:synapse organization"/>
    <property type="evidence" value="ECO:0007669"/>
    <property type="project" value="TreeGrafter"/>
</dbReference>
<organism evidence="4">
    <name type="scientific">Thrips palmi</name>
    <name type="common">Melon thrips</name>
    <dbReference type="NCBI Taxonomy" id="161013"/>
    <lineage>
        <taxon>Eukaryota</taxon>
        <taxon>Metazoa</taxon>
        <taxon>Ecdysozoa</taxon>
        <taxon>Arthropoda</taxon>
        <taxon>Hexapoda</taxon>
        <taxon>Insecta</taxon>
        <taxon>Pterygota</taxon>
        <taxon>Neoptera</taxon>
        <taxon>Paraneoptera</taxon>
        <taxon>Thysanoptera</taxon>
        <taxon>Terebrantia</taxon>
        <taxon>Thripoidea</taxon>
        <taxon>Thripidae</taxon>
        <taxon>Thrips</taxon>
    </lineage>
</organism>
<protein>
    <submittedName>
        <fullName evidence="4 5">SPEG neighbor protein-like</fullName>
    </submittedName>
</protein>
<keyword evidence="3" id="KW-1185">Reference proteome</keyword>
<dbReference type="RefSeq" id="XP_034239918.1">
    <property type="nucleotide sequence ID" value="XM_034384027.1"/>
</dbReference>
<evidence type="ECO:0000259" key="2">
    <source>
        <dbReference type="PROSITE" id="PS50835"/>
    </source>
</evidence>
<dbReference type="InterPro" id="IPR036179">
    <property type="entry name" value="Ig-like_dom_sf"/>
</dbReference>
<dbReference type="SMART" id="SM00409">
    <property type="entry name" value="IG"/>
    <property type="match status" value="2"/>
</dbReference>
<dbReference type="SMART" id="SM00406">
    <property type="entry name" value="IGv"/>
    <property type="match status" value="1"/>
</dbReference>
<dbReference type="GeneID" id="117644500"/>
<dbReference type="InterPro" id="IPR003598">
    <property type="entry name" value="Ig_sub2"/>
</dbReference>
<evidence type="ECO:0000313" key="8">
    <source>
        <dbReference type="RefSeq" id="XP_034239917.1"/>
    </source>
</evidence>
<evidence type="ECO:0000313" key="5">
    <source>
        <dbReference type="RefSeq" id="XP_034239914.1"/>
    </source>
</evidence>
<dbReference type="SMART" id="SM00408">
    <property type="entry name" value="IGc2"/>
    <property type="match status" value="2"/>
</dbReference>
<dbReference type="KEGG" id="tpal:117644500"/>
<dbReference type="RefSeq" id="XP_034239914.1">
    <property type="nucleotide sequence ID" value="XM_034384023.1"/>
</dbReference>
<evidence type="ECO:0000313" key="6">
    <source>
        <dbReference type="RefSeq" id="XP_034239915.1"/>
    </source>
</evidence>
<evidence type="ECO:0000313" key="7">
    <source>
        <dbReference type="RefSeq" id="XP_034239916.1"/>
    </source>
</evidence>
<dbReference type="Pfam" id="PF13927">
    <property type="entry name" value="Ig_3"/>
    <property type="match status" value="1"/>
</dbReference>
<dbReference type="FunFam" id="2.60.40.10:FF:000129">
    <property type="entry name" value="CLUMA_CG018772, isoform A"/>
    <property type="match status" value="1"/>
</dbReference>
<dbReference type="InterPro" id="IPR013106">
    <property type="entry name" value="Ig_V-set"/>
</dbReference>
<feature type="chain" id="PRO_5044654803" evidence="1">
    <location>
        <begin position="22"/>
        <end position="278"/>
    </location>
</feature>
<evidence type="ECO:0000313" key="3">
    <source>
        <dbReference type="Proteomes" id="UP000515158"/>
    </source>
</evidence>
<dbReference type="GO" id="GO:0032589">
    <property type="term" value="C:neuron projection membrane"/>
    <property type="evidence" value="ECO:0007669"/>
    <property type="project" value="TreeGrafter"/>
</dbReference>